<dbReference type="GO" id="GO:0008270">
    <property type="term" value="F:zinc ion binding"/>
    <property type="evidence" value="ECO:0007669"/>
    <property type="project" value="InterPro"/>
</dbReference>
<proteinExistence type="predicted"/>
<dbReference type="EMBL" id="WIXP02000005">
    <property type="protein sequence ID" value="KAF6211065.1"/>
    <property type="molecule type" value="Genomic_DNA"/>
</dbReference>
<dbReference type="GO" id="GO:0003676">
    <property type="term" value="F:nucleic acid binding"/>
    <property type="evidence" value="ECO:0007669"/>
    <property type="project" value="InterPro"/>
</dbReference>
<keyword evidence="3" id="KW-1185">Reference proteome</keyword>
<dbReference type="PROSITE" id="PS50158">
    <property type="entry name" value="ZF_CCHC"/>
    <property type="match status" value="1"/>
</dbReference>
<gene>
    <name evidence="2" type="ORF">GE061_014178</name>
</gene>
<dbReference type="AlphaFoldDB" id="A0A6A4K8U0"/>
<feature type="region of interest" description="Disordered" evidence="1">
    <location>
        <begin position="90"/>
        <end position="115"/>
    </location>
</feature>
<evidence type="ECO:0000313" key="3">
    <source>
        <dbReference type="Proteomes" id="UP000466442"/>
    </source>
</evidence>
<feature type="region of interest" description="Disordered" evidence="1">
    <location>
        <begin position="1"/>
        <end position="51"/>
    </location>
</feature>
<organism evidence="2 3">
    <name type="scientific">Apolygus lucorum</name>
    <name type="common">Small green plant bug</name>
    <name type="synonym">Lygocoris lucorum</name>
    <dbReference type="NCBI Taxonomy" id="248454"/>
    <lineage>
        <taxon>Eukaryota</taxon>
        <taxon>Metazoa</taxon>
        <taxon>Ecdysozoa</taxon>
        <taxon>Arthropoda</taxon>
        <taxon>Hexapoda</taxon>
        <taxon>Insecta</taxon>
        <taxon>Pterygota</taxon>
        <taxon>Neoptera</taxon>
        <taxon>Paraneoptera</taxon>
        <taxon>Hemiptera</taxon>
        <taxon>Heteroptera</taxon>
        <taxon>Panheteroptera</taxon>
        <taxon>Cimicomorpha</taxon>
        <taxon>Miridae</taxon>
        <taxon>Mirini</taxon>
        <taxon>Apolygus</taxon>
    </lineage>
</organism>
<dbReference type="OrthoDB" id="775972at2759"/>
<dbReference type="SUPFAM" id="SSF57756">
    <property type="entry name" value="Retrovirus zinc finger-like domains"/>
    <property type="match status" value="1"/>
</dbReference>
<feature type="compositionally biased region" description="Basic and acidic residues" evidence="1">
    <location>
        <begin position="1"/>
        <end position="11"/>
    </location>
</feature>
<dbReference type="InterPro" id="IPR001878">
    <property type="entry name" value="Znf_CCHC"/>
</dbReference>
<protein>
    <submittedName>
        <fullName evidence="2">Uncharacterized protein</fullName>
    </submittedName>
</protein>
<reference evidence="2" key="1">
    <citation type="journal article" date="2021" name="Mol. Ecol. Resour.">
        <title>Apolygus lucorum genome provides insights into omnivorousness and mesophyll feeding.</title>
        <authorList>
            <person name="Liu Y."/>
            <person name="Liu H."/>
            <person name="Wang H."/>
            <person name="Huang T."/>
            <person name="Liu B."/>
            <person name="Yang B."/>
            <person name="Yin L."/>
            <person name="Li B."/>
            <person name="Zhang Y."/>
            <person name="Zhang S."/>
            <person name="Jiang F."/>
            <person name="Zhang X."/>
            <person name="Ren Y."/>
            <person name="Wang B."/>
            <person name="Wang S."/>
            <person name="Lu Y."/>
            <person name="Wu K."/>
            <person name="Fan W."/>
            <person name="Wang G."/>
        </authorList>
    </citation>
    <scope>NUCLEOTIDE SEQUENCE</scope>
    <source>
        <strain evidence="2">12Hb</strain>
    </source>
</reference>
<dbReference type="Proteomes" id="UP000466442">
    <property type="component" value="Linkage Group LG5"/>
</dbReference>
<comment type="caution">
    <text evidence="2">The sequence shown here is derived from an EMBL/GenBank/DDBJ whole genome shotgun (WGS) entry which is preliminary data.</text>
</comment>
<evidence type="ECO:0000313" key="2">
    <source>
        <dbReference type="EMBL" id="KAF6211065.1"/>
    </source>
</evidence>
<dbReference type="PANTHER" id="PTHR45823">
    <property type="entry name" value="T-SNARE COILED-COIL HOMOLOGY DOMAIN-CONTAINING PROTEIN"/>
    <property type="match status" value="1"/>
</dbReference>
<dbReference type="PANTHER" id="PTHR45823:SF1">
    <property type="entry name" value="T-SNARE COILED-COIL HOMOLOGY DOMAIN-CONTAINING PROTEIN"/>
    <property type="match status" value="1"/>
</dbReference>
<name>A0A6A4K8U0_APOLU</name>
<dbReference type="InterPro" id="IPR036875">
    <property type="entry name" value="Znf_CCHC_sf"/>
</dbReference>
<evidence type="ECO:0000256" key="1">
    <source>
        <dbReference type="SAM" id="MobiDB-lite"/>
    </source>
</evidence>
<sequence length="369" mass="41931">MDTRSTRRDRAPVPQDEGDTVDHADVVNQVGERVDENRTDPSAAPEGSNSTEVDVIVERVIEKMQELWQTQQESCMLGVRHMVSEIMQHEWPSQHQEHQQLPAGGLSQPNKLKPGRYDGNTEWESYHRQFELIAEHNGWNNFSKAAALSSVLSGTALEILTEVENPQSYLALTEALKKRFGIRHQAQRNLTLLYARVQQPKEDLQAYHQAIKSLARRAWPAEARGGAIEDVVLFHFMRGIRDPGLRDKMMSAGARTMEEALDSALRLEAVCQLSHPVAPVRRGDIDCDEEIPLPHERYPVARAMDVTRESRQQERHWQQARSQNPNGRPRPRCWRCDTIGHVVAHCPHPPIKAPARLALPEPGNDQRLD</sequence>
<feature type="compositionally biased region" description="Basic and acidic residues" evidence="1">
    <location>
        <begin position="307"/>
        <end position="317"/>
    </location>
</feature>
<accession>A0A6A4K8U0</accession>
<feature type="region of interest" description="Disordered" evidence="1">
    <location>
        <begin position="307"/>
        <end position="331"/>
    </location>
</feature>